<dbReference type="InterPro" id="IPR038729">
    <property type="entry name" value="Rad50/SbcC_AAA"/>
</dbReference>
<accession>A0A9X2F3U6</accession>
<evidence type="ECO:0000256" key="1">
    <source>
        <dbReference type="SAM" id="Coils"/>
    </source>
</evidence>
<keyword evidence="4" id="KW-1185">Reference proteome</keyword>
<dbReference type="SUPFAM" id="SSF52540">
    <property type="entry name" value="P-loop containing nucleoside triphosphate hydrolases"/>
    <property type="match status" value="1"/>
</dbReference>
<feature type="coiled-coil region" evidence="1">
    <location>
        <begin position="836"/>
        <end position="866"/>
    </location>
</feature>
<dbReference type="AlphaFoldDB" id="A0A9X2F3U6"/>
<dbReference type="Pfam" id="PF13476">
    <property type="entry name" value="AAA_23"/>
    <property type="match status" value="1"/>
</dbReference>
<dbReference type="InterPro" id="IPR027417">
    <property type="entry name" value="P-loop_NTPase"/>
</dbReference>
<dbReference type="PANTHER" id="PTHR32114">
    <property type="entry name" value="ABC TRANSPORTER ABCH.3"/>
    <property type="match status" value="1"/>
</dbReference>
<reference evidence="3" key="1">
    <citation type="submission" date="2022-06" db="EMBL/GenBank/DDBJ databases">
        <title>Solitalea sp. MAHUQ-68 isolated from rhizospheric soil.</title>
        <authorList>
            <person name="Huq M.A."/>
        </authorList>
    </citation>
    <scope>NUCLEOTIDE SEQUENCE</scope>
    <source>
        <strain evidence="3">MAHUQ-68</strain>
    </source>
</reference>
<dbReference type="Gene3D" id="3.40.50.300">
    <property type="entry name" value="P-loop containing nucleotide triphosphate hydrolases"/>
    <property type="match status" value="2"/>
</dbReference>
<organism evidence="3 4">
    <name type="scientific">Solitalea agri</name>
    <dbReference type="NCBI Taxonomy" id="2953739"/>
    <lineage>
        <taxon>Bacteria</taxon>
        <taxon>Pseudomonadati</taxon>
        <taxon>Bacteroidota</taxon>
        <taxon>Sphingobacteriia</taxon>
        <taxon>Sphingobacteriales</taxon>
        <taxon>Sphingobacteriaceae</taxon>
        <taxon>Solitalea</taxon>
    </lineage>
</organism>
<dbReference type="PANTHER" id="PTHR32114:SF2">
    <property type="entry name" value="ABC TRANSPORTER ABCH.3"/>
    <property type="match status" value="1"/>
</dbReference>
<evidence type="ECO:0000313" key="4">
    <source>
        <dbReference type="Proteomes" id="UP001155182"/>
    </source>
</evidence>
<protein>
    <submittedName>
        <fullName evidence="3">AAA family ATPase</fullName>
    </submittedName>
</protein>
<dbReference type="EMBL" id="JAMWYS010000042">
    <property type="protein sequence ID" value="MCO4293730.1"/>
    <property type="molecule type" value="Genomic_DNA"/>
</dbReference>
<name>A0A9X2F3U6_9SPHI</name>
<feature type="coiled-coil region" evidence="1">
    <location>
        <begin position="377"/>
        <end position="494"/>
    </location>
</feature>
<evidence type="ECO:0000259" key="2">
    <source>
        <dbReference type="Pfam" id="PF13476"/>
    </source>
</evidence>
<sequence length="1026" mass="117946">MIPVKLIIKGLYSYHDEEEQVIDFARLTESHLFGIFGGVGSGKSSILDAITFAIYGSVERLSEKGDNRYFNMMNLKSSSLLIDFEFYDPIGTHYRIVVSGKRGKKHEDVKAYTRIVYELINNEWIAQDISLGDDLIGLSYDNFRRTIIIPQGKFQEFLELSTTDRTRMLKDIFSLEKFEFSDKINRLISQNNNDKAGLEGEMKQFESLDSANLEVMNTEIQSLKEQLVVLKKQIEEKETEQKALIDLKKLLDELEQSKQSLSLHQQQEDSIAELQKKLELYRYAVEKFKSILDRKKEKQQDLVQKQNRINLLENDQIKLDGQLREKNEQLNLLLPEFEKIGVYKELAADYKIAIDLISLQKQIVEIEKSIKKGESFVQQQSENYQNHKLTADKLKAEISQKRKLLPDWSLLNKMVTWFNQKTILLRDVTTAKTELEQVLQEQQQHLKTIATCIAEPIKHEFQSATDHLKLKQKAEELTQAYIKQEADLLTLQQNILVKSKLGEFARQLHAGSPCPLCGSIEHPSILNTEDVNAHITEIVDRLDKLKKLKESCAISLTALTKWELIYGRIEENILKLQNRVSEAETLLTQWLSNFAFEGFTTNDEKKVKALSSSAEVQNKELNDLEAQREKLDDEVSKADSNLNKAREKINTYQQQQAALLARSSEKKIQLKQLKADQITQSETELNTLANQFETKVKTVEAEVESLKLVLQQLEQQKASYSGQLAAFKQEFAVSEQQLLGIENELKTAIESSTFNGLEEIESILNKALDIGLAQAQISAYNEKKASLLSLIQRLEQQTESRAFNSEAYETLLQDLQLLKTQHQDKNDHLVRISALLNQYFKDLKRKEELQEKLNQLQKRGDNLSVLSGLFRSSGFVNYVSSIYMQQLCKAANDRFHKLTRQQLQLEVDEQNNFHVRDMLNDGRMRLVKTLSGGQKFQASLCLALALAESVQHFNKSEQSFFFLDEGFGSLDKDSLQVVFEALKSLRKENRIVGLISHVEELQQEIDTHVRIVNDPDKGSRIFASWE</sequence>
<keyword evidence="1" id="KW-0175">Coiled coil</keyword>
<gene>
    <name evidence="3" type="ORF">NF867_12730</name>
</gene>
<dbReference type="RefSeq" id="WP_252588383.1">
    <property type="nucleotide sequence ID" value="NZ_JAMWYS010000042.1"/>
</dbReference>
<proteinExistence type="predicted"/>
<feature type="domain" description="Rad50/SbcC-type AAA" evidence="2">
    <location>
        <begin position="5"/>
        <end position="279"/>
    </location>
</feature>
<dbReference type="Proteomes" id="UP001155182">
    <property type="component" value="Unassembled WGS sequence"/>
</dbReference>
<feature type="coiled-coil region" evidence="1">
    <location>
        <begin position="213"/>
        <end position="329"/>
    </location>
</feature>
<feature type="coiled-coil region" evidence="1">
    <location>
        <begin position="566"/>
        <end position="662"/>
    </location>
</feature>
<evidence type="ECO:0000313" key="3">
    <source>
        <dbReference type="EMBL" id="MCO4293730.1"/>
    </source>
</evidence>
<comment type="caution">
    <text evidence="3">The sequence shown here is derived from an EMBL/GenBank/DDBJ whole genome shotgun (WGS) entry which is preliminary data.</text>
</comment>
<feature type="coiled-coil region" evidence="1">
    <location>
        <begin position="689"/>
        <end position="730"/>
    </location>
</feature>
<dbReference type="Pfam" id="PF13558">
    <property type="entry name" value="SbcC_Walker_B"/>
    <property type="match status" value="1"/>
</dbReference>